<comment type="caution">
    <text evidence="2">The sequence shown here is derived from an EMBL/GenBank/DDBJ whole genome shotgun (WGS) entry which is preliminary data.</text>
</comment>
<evidence type="ECO:0000313" key="3">
    <source>
        <dbReference type="Proteomes" id="UP001457282"/>
    </source>
</evidence>
<evidence type="ECO:0000313" key="2">
    <source>
        <dbReference type="EMBL" id="KAK9940431.1"/>
    </source>
</evidence>
<dbReference type="EMBL" id="JBEDUW010000003">
    <property type="protein sequence ID" value="KAK9940431.1"/>
    <property type="molecule type" value="Genomic_DNA"/>
</dbReference>
<gene>
    <name evidence="2" type="ORF">M0R45_017093</name>
</gene>
<evidence type="ECO:0000256" key="1">
    <source>
        <dbReference type="SAM" id="MobiDB-lite"/>
    </source>
</evidence>
<organism evidence="2 3">
    <name type="scientific">Rubus argutus</name>
    <name type="common">Southern blackberry</name>
    <dbReference type="NCBI Taxonomy" id="59490"/>
    <lineage>
        <taxon>Eukaryota</taxon>
        <taxon>Viridiplantae</taxon>
        <taxon>Streptophyta</taxon>
        <taxon>Embryophyta</taxon>
        <taxon>Tracheophyta</taxon>
        <taxon>Spermatophyta</taxon>
        <taxon>Magnoliopsida</taxon>
        <taxon>eudicotyledons</taxon>
        <taxon>Gunneridae</taxon>
        <taxon>Pentapetalae</taxon>
        <taxon>rosids</taxon>
        <taxon>fabids</taxon>
        <taxon>Rosales</taxon>
        <taxon>Rosaceae</taxon>
        <taxon>Rosoideae</taxon>
        <taxon>Rosoideae incertae sedis</taxon>
        <taxon>Rubus</taxon>
    </lineage>
</organism>
<name>A0AAW1XVF2_RUBAR</name>
<protein>
    <submittedName>
        <fullName evidence="2">Uncharacterized protein</fullName>
    </submittedName>
</protein>
<dbReference type="Proteomes" id="UP001457282">
    <property type="component" value="Unassembled WGS sequence"/>
</dbReference>
<sequence>MSSDRGSKRQRQANEAQVDPSWSLGLGPQPFSPNVVSSSKKVVNELMPKGLDNLNDDEVRTIILHLYVRLTRDTAPADLREDALALGMNLPHHVQLLREKAEIRERMESPKAEIEKLEATPCRPLNEIDADLERMRGQKAKNIEKNQVIRCPNRCSRQ</sequence>
<accession>A0AAW1XVF2</accession>
<keyword evidence="3" id="KW-1185">Reference proteome</keyword>
<reference evidence="2 3" key="1">
    <citation type="journal article" date="2023" name="G3 (Bethesda)">
        <title>A chromosome-length genome assembly and annotation of blackberry (Rubus argutus, cv. 'Hillquist').</title>
        <authorList>
            <person name="Bruna T."/>
            <person name="Aryal R."/>
            <person name="Dudchenko O."/>
            <person name="Sargent D.J."/>
            <person name="Mead D."/>
            <person name="Buti M."/>
            <person name="Cavallini A."/>
            <person name="Hytonen T."/>
            <person name="Andres J."/>
            <person name="Pham M."/>
            <person name="Weisz D."/>
            <person name="Mascagni F."/>
            <person name="Usai G."/>
            <person name="Natali L."/>
            <person name="Bassil N."/>
            <person name="Fernandez G.E."/>
            <person name="Lomsadze A."/>
            <person name="Armour M."/>
            <person name="Olukolu B."/>
            <person name="Poorten T."/>
            <person name="Britton C."/>
            <person name="Davik J."/>
            <person name="Ashrafi H."/>
            <person name="Aiden E.L."/>
            <person name="Borodovsky M."/>
            <person name="Worthington M."/>
        </authorList>
    </citation>
    <scope>NUCLEOTIDE SEQUENCE [LARGE SCALE GENOMIC DNA]</scope>
    <source>
        <strain evidence="2">PI 553951</strain>
    </source>
</reference>
<dbReference type="AlphaFoldDB" id="A0AAW1XVF2"/>
<proteinExistence type="predicted"/>
<feature type="region of interest" description="Disordered" evidence="1">
    <location>
        <begin position="1"/>
        <end position="30"/>
    </location>
</feature>